<dbReference type="PANTHER" id="PTHR43669:SF15">
    <property type="entry name" value="OXIDOREDUCTASE, SHORT-CHAIN DEHYDROGENASE_REDUCTASE FAMILY (AFU_ORTHOLOGUE AFUA_1G01330)"/>
    <property type="match status" value="1"/>
</dbReference>
<comment type="caution">
    <text evidence="3">The sequence shown here is derived from an EMBL/GenBank/DDBJ whole genome shotgun (WGS) entry which is preliminary data.</text>
</comment>
<dbReference type="AlphaFoldDB" id="A0A179G081"/>
<keyword evidence="2" id="KW-0560">Oxidoreductase</keyword>
<evidence type="ECO:0000313" key="3">
    <source>
        <dbReference type="EMBL" id="OAQ71292.1"/>
    </source>
</evidence>
<dbReference type="PRINTS" id="PR00081">
    <property type="entry name" value="GDHRDH"/>
</dbReference>
<protein>
    <submittedName>
        <fullName evidence="3">Oxidoreductase, short-chain dehydrogenase/reductase family</fullName>
    </submittedName>
</protein>
<keyword evidence="4" id="KW-1185">Reference proteome</keyword>
<dbReference type="Proteomes" id="UP000078397">
    <property type="component" value="Unassembled WGS sequence"/>
</dbReference>
<gene>
    <name evidence="3" type="ORF">VFPPC_03615</name>
</gene>
<evidence type="ECO:0000256" key="1">
    <source>
        <dbReference type="ARBA" id="ARBA00006484"/>
    </source>
</evidence>
<name>A0A179G081_METCM</name>
<reference evidence="3 4" key="1">
    <citation type="journal article" date="2016" name="PLoS Pathog.">
        <title>Biosynthesis of antibiotic leucinostatins in bio-control fungus Purpureocillium lilacinum and their inhibition on phytophthora revealed by genome mining.</title>
        <authorList>
            <person name="Wang G."/>
            <person name="Liu Z."/>
            <person name="Lin R."/>
            <person name="Li E."/>
            <person name="Mao Z."/>
            <person name="Ling J."/>
            <person name="Yang Y."/>
            <person name="Yin W.B."/>
            <person name="Xie B."/>
        </authorList>
    </citation>
    <scope>NUCLEOTIDE SEQUENCE [LARGE SCALE GENOMIC DNA]</scope>
    <source>
        <strain evidence="3">170</strain>
    </source>
</reference>
<comment type="similarity">
    <text evidence="1">Belongs to the short-chain dehydrogenases/reductases (SDR) family.</text>
</comment>
<dbReference type="PANTHER" id="PTHR43669">
    <property type="entry name" value="5-KETO-D-GLUCONATE 5-REDUCTASE"/>
    <property type="match status" value="1"/>
</dbReference>
<sequence>MSFPYKNILLIGATSGIGASLADKLISHGARVTAVGRRQDRLDAFTKKHGEKANAIQYDITDTAGLDNFIQTATQHPIDCVFLNAGVQSPIRLSRPSEIDLAAFHAEINTNFTCIVNLCVKFAAVLLDKPYPTALVVTGTHLSLVPAATLPAYSASKAALRAFFDCFRRQNQGKNCKFIEISPPVVQSELHDYMGQGGRKLGMPVDEFVDLAYGQLEKGEEHVNVGQPLGATAESYAEFVGARQKMFDGIAEATLAHFEH</sequence>
<dbReference type="SUPFAM" id="SSF51735">
    <property type="entry name" value="NAD(P)-binding Rossmann-fold domains"/>
    <property type="match status" value="1"/>
</dbReference>
<evidence type="ECO:0000256" key="2">
    <source>
        <dbReference type="ARBA" id="ARBA00023002"/>
    </source>
</evidence>
<proteinExistence type="inferred from homology"/>
<organism evidence="3 4">
    <name type="scientific">Pochonia chlamydosporia 170</name>
    <dbReference type="NCBI Taxonomy" id="1380566"/>
    <lineage>
        <taxon>Eukaryota</taxon>
        <taxon>Fungi</taxon>
        <taxon>Dikarya</taxon>
        <taxon>Ascomycota</taxon>
        <taxon>Pezizomycotina</taxon>
        <taxon>Sordariomycetes</taxon>
        <taxon>Hypocreomycetidae</taxon>
        <taxon>Hypocreales</taxon>
        <taxon>Clavicipitaceae</taxon>
        <taxon>Pochonia</taxon>
    </lineage>
</organism>
<dbReference type="GO" id="GO:0016491">
    <property type="term" value="F:oxidoreductase activity"/>
    <property type="evidence" value="ECO:0007669"/>
    <property type="project" value="UniProtKB-KW"/>
</dbReference>
<dbReference type="Gene3D" id="3.40.50.720">
    <property type="entry name" value="NAD(P)-binding Rossmann-like Domain"/>
    <property type="match status" value="1"/>
</dbReference>
<dbReference type="STRING" id="1380566.A0A179G081"/>
<dbReference type="KEGG" id="pchm:VFPPC_03615"/>
<dbReference type="RefSeq" id="XP_018147829.1">
    <property type="nucleotide sequence ID" value="XM_018283098.1"/>
</dbReference>
<dbReference type="InterPro" id="IPR002347">
    <property type="entry name" value="SDR_fam"/>
</dbReference>
<evidence type="ECO:0000313" key="4">
    <source>
        <dbReference type="Proteomes" id="UP000078397"/>
    </source>
</evidence>
<dbReference type="GeneID" id="28847092"/>
<dbReference type="Pfam" id="PF00106">
    <property type="entry name" value="adh_short"/>
    <property type="match status" value="1"/>
</dbReference>
<dbReference type="OrthoDB" id="37659at2759"/>
<accession>A0A179G081</accession>
<dbReference type="InterPro" id="IPR036291">
    <property type="entry name" value="NAD(P)-bd_dom_sf"/>
</dbReference>
<dbReference type="EMBL" id="LSBJ02000002">
    <property type="protein sequence ID" value="OAQ71292.1"/>
    <property type="molecule type" value="Genomic_DNA"/>
</dbReference>